<protein>
    <recommendedName>
        <fullName evidence="1">DUF7745 domain-containing protein</fullName>
    </recommendedName>
</protein>
<feature type="domain" description="DUF7745" evidence="1">
    <location>
        <begin position="74"/>
        <end position="146"/>
    </location>
</feature>
<reference evidence="2 3" key="1">
    <citation type="journal article" date="2022" name="Nat. Genet.">
        <title>Improved pea reference genome and pan-genome highlight genomic features and evolutionary characteristics.</title>
        <authorList>
            <person name="Yang T."/>
            <person name="Liu R."/>
            <person name="Luo Y."/>
            <person name="Hu S."/>
            <person name="Wang D."/>
            <person name="Wang C."/>
            <person name="Pandey M.K."/>
            <person name="Ge S."/>
            <person name="Xu Q."/>
            <person name="Li N."/>
            <person name="Li G."/>
            <person name="Huang Y."/>
            <person name="Saxena R.K."/>
            <person name="Ji Y."/>
            <person name="Li M."/>
            <person name="Yan X."/>
            <person name="He Y."/>
            <person name="Liu Y."/>
            <person name="Wang X."/>
            <person name="Xiang C."/>
            <person name="Varshney R.K."/>
            <person name="Ding H."/>
            <person name="Gao S."/>
            <person name="Zong X."/>
        </authorList>
    </citation>
    <scope>NUCLEOTIDE SEQUENCE [LARGE SCALE GENOMIC DNA]</scope>
    <source>
        <strain evidence="2 3">cv. Zhongwan 6</strain>
    </source>
</reference>
<organism evidence="2 3">
    <name type="scientific">Pisum sativum</name>
    <name type="common">Garden pea</name>
    <name type="synonym">Lathyrus oleraceus</name>
    <dbReference type="NCBI Taxonomy" id="3888"/>
    <lineage>
        <taxon>Eukaryota</taxon>
        <taxon>Viridiplantae</taxon>
        <taxon>Streptophyta</taxon>
        <taxon>Embryophyta</taxon>
        <taxon>Tracheophyta</taxon>
        <taxon>Spermatophyta</taxon>
        <taxon>Magnoliopsida</taxon>
        <taxon>eudicotyledons</taxon>
        <taxon>Gunneridae</taxon>
        <taxon>Pentapetalae</taxon>
        <taxon>rosids</taxon>
        <taxon>fabids</taxon>
        <taxon>Fabales</taxon>
        <taxon>Fabaceae</taxon>
        <taxon>Papilionoideae</taxon>
        <taxon>50 kb inversion clade</taxon>
        <taxon>NPAAA clade</taxon>
        <taxon>Hologalegina</taxon>
        <taxon>IRL clade</taxon>
        <taxon>Fabeae</taxon>
        <taxon>Lathyrus</taxon>
    </lineage>
</organism>
<dbReference type="PANTHER" id="PTHR48201">
    <property type="entry name" value="PROTEIN, PUTATIVE-RELATED"/>
    <property type="match status" value="1"/>
</dbReference>
<dbReference type="InterPro" id="IPR056647">
    <property type="entry name" value="DUF7745"/>
</dbReference>
<dbReference type="AlphaFoldDB" id="A0A9D4XJX9"/>
<evidence type="ECO:0000313" key="2">
    <source>
        <dbReference type="EMBL" id="KAI5422501.1"/>
    </source>
</evidence>
<proteinExistence type="predicted"/>
<sequence>MHVQMVTQMVTFCSVDQSPIYKSDLWLFIAATPECCPWDTSDRDPGGEIFCSDMRTGLKHNIAYSFFDPEIGVLKDMIALITPDHVGMFREAYGSILKMVFRLSDNDRSAIHTLLQFYDPGLRCFVFPDYLLGPLMEEYASILGTPI</sequence>
<name>A0A9D4XJX9_PEA</name>
<keyword evidence="3" id="KW-1185">Reference proteome</keyword>
<comment type="caution">
    <text evidence="2">The sequence shown here is derived from an EMBL/GenBank/DDBJ whole genome shotgun (WGS) entry which is preliminary data.</text>
</comment>
<dbReference type="Proteomes" id="UP001058974">
    <property type="component" value="Chromosome 4"/>
</dbReference>
<dbReference type="Gramene" id="Psat04G0580400-T1">
    <property type="protein sequence ID" value="KAI5422501.1"/>
    <property type="gene ID" value="KIW84_045804"/>
</dbReference>
<evidence type="ECO:0000259" key="1">
    <source>
        <dbReference type="Pfam" id="PF24924"/>
    </source>
</evidence>
<evidence type="ECO:0000313" key="3">
    <source>
        <dbReference type="Proteomes" id="UP001058974"/>
    </source>
</evidence>
<dbReference type="EMBL" id="JAMSHJ010000004">
    <property type="protein sequence ID" value="KAI5422501.1"/>
    <property type="molecule type" value="Genomic_DNA"/>
</dbReference>
<accession>A0A9D4XJX9</accession>
<dbReference type="PANTHER" id="PTHR48201:SF12">
    <property type="entry name" value="AMINOTRANSFERASE-LIKE PLANT MOBILE DOMAIN-CONTAINING PROTEIN"/>
    <property type="match status" value="1"/>
</dbReference>
<gene>
    <name evidence="2" type="ORF">KIW84_045804</name>
</gene>
<dbReference type="Pfam" id="PF24924">
    <property type="entry name" value="DUF7745"/>
    <property type="match status" value="1"/>
</dbReference>